<dbReference type="GO" id="GO:0004497">
    <property type="term" value="F:monooxygenase activity"/>
    <property type="evidence" value="ECO:0007669"/>
    <property type="project" value="UniProtKB-KW"/>
</dbReference>
<comment type="function">
    <text evidence="2">May be involved in the metabolism of insect hormones and in the breakdown of synthetic insecticides.</text>
</comment>
<dbReference type="GO" id="GO:0005789">
    <property type="term" value="C:endoplasmic reticulum membrane"/>
    <property type="evidence" value="ECO:0007669"/>
    <property type="project" value="UniProtKB-SubCell"/>
</dbReference>
<dbReference type="PRINTS" id="PR00463">
    <property type="entry name" value="EP450I"/>
</dbReference>
<dbReference type="Proteomes" id="UP000015103">
    <property type="component" value="Unassembled WGS sequence"/>
</dbReference>
<keyword evidence="12 15" id="KW-0503">Monooxygenase</keyword>
<dbReference type="HOGENOM" id="CLU_001570_5_2_1"/>
<evidence type="ECO:0000256" key="1">
    <source>
        <dbReference type="ARBA" id="ARBA00001971"/>
    </source>
</evidence>
<evidence type="ECO:0000256" key="10">
    <source>
        <dbReference type="ARBA" id="ARBA00023002"/>
    </source>
</evidence>
<dbReference type="InterPro" id="IPR001128">
    <property type="entry name" value="Cyt_P450"/>
</dbReference>
<dbReference type="OMA" id="THCIENS"/>
<dbReference type="SUPFAM" id="SSF48264">
    <property type="entry name" value="Cytochrome P450"/>
    <property type="match status" value="1"/>
</dbReference>
<dbReference type="InParanoid" id="T1HUZ5"/>
<comment type="subcellular location">
    <subcellularLocation>
        <location evidence="4">Endoplasmic reticulum membrane</location>
        <topology evidence="4">Peripheral membrane protein</topology>
    </subcellularLocation>
    <subcellularLocation>
        <location evidence="3">Microsome membrane</location>
        <topology evidence="3">Peripheral membrane protein</topology>
    </subcellularLocation>
</comment>
<dbReference type="RefSeq" id="XP_073984502.1">
    <property type="nucleotide sequence ID" value="XM_074128401.1"/>
</dbReference>
<comment type="cofactor">
    <cofactor evidence="1 14">
        <name>heme</name>
        <dbReference type="ChEBI" id="CHEBI:30413"/>
    </cofactor>
</comment>
<dbReference type="AlphaFoldDB" id="T1HUZ5"/>
<evidence type="ECO:0000313" key="16">
    <source>
        <dbReference type="EnsemblMetazoa" id="RPRC007865-PA"/>
    </source>
</evidence>
<evidence type="ECO:0000256" key="3">
    <source>
        <dbReference type="ARBA" id="ARBA00004174"/>
    </source>
</evidence>
<dbReference type="VEuPathDB" id="VectorBase:RPRC007865"/>
<accession>T1HUZ5</accession>
<keyword evidence="13" id="KW-0472">Membrane</keyword>
<keyword evidence="6 14" id="KW-0349">Heme</keyword>
<reference evidence="16" key="1">
    <citation type="submission" date="2015-05" db="UniProtKB">
        <authorList>
            <consortium name="EnsemblMetazoa"/>
        </authorList>
    </citation>
    <scope>IDENTIFICATION</scope>
</reference>
<evidence type="ECO:0000256" key="7">
    <source>
        <dbReference type="ARBA" id="ARBA00022723"/>
    </source>
</evidence>
<evidence type="ECO:0000256" key="11">
    <source>
        <dbReference type="ARBA" id="ARBA00023004"/>
    </source>
</evidence>
<dbReference type="Pfam" id="PF00067">
    <property type="entry name" value="p450"/>
    <property type="match status" value="1"/>
</dbReference>
<dbReference type="GeneID" id="141454298"/>
<evidence type="ECO:0000256" key="12">
    <source>
        <dbReference type="ARBA" id="ARBA00023033"/>
    </source>
</evidence>
<dbReference type="PANTHER" id="PTHR24292">
    <property type="entry name" value="CYTOCHROME P450"/>
    <property type="match status" value="1"/>
</dbReference>
<evidence type="ECO:0000256" key="5">
    <source>
        <dbReference type="ARBA" id="ARBA00010617"/>
    </source>
</evidence>
<sequence length="491" mass="57007">MWDIIVAVLCTLLAIYFWLTWNYNYWRKHGVPEIKATFPFGCMKDMILMRKHTGEVYADFYWKYPNEPAVGVYKLLNPQLVLRDKDLIKTVCVKEFNSFHDNEFEADPSVDPIIALNPFLAKGEEWKALRSFHSQNQSSGKIKGMFVLMLDVCKDMIYFVEQNEGKPIEAKYFSGQYTTDVVASSVYGLKTNSFLDPKAEFRKMSAKVFDQSFSLQLYFLMLNFIPKLGKILRMRFIPKEVSDFFIKVVADIYEYRIKNKVRRSDFLQAMLDENLNNDKPKYTFEEITAHTMTFFIDGYETSSTLMAYIIYLLGLYPEHQEKIRDEIQEVGQITYDEIHKLKYLDAVVNETLRLYPPGLLLTRLCTKDIILKAGEKSYPISKGMTVAMPVYAMHRDPAYFPDPEQFVPERFLEKQVPAEFLPFGMGPRACLGSRFALTQVKTGIAHLVQNFKIFTKDSDGKLPTIDKNSTFLMPPKSGLWVKFELAKENTH</sequence>
<dbReference type="GO" id="GO:0005506">
    <property type="term" value="F:iron ion binding"/>
    <property type="evidence" value="ECO:0007669"/>
    <property type="project" value="InterPro"/>
</dbReference>
<dbReference type="FunFam" id="1.10.630.10:FF:000042">
    <property type="entry name" value="Cytochrome P450"/>
    <property type="match status" value="1"/>
</dbReference>
<dbReference type="EnsemblMetazoa" id="RPRC007865-RA">
    <property type="protein sequence ID" value="RPRC007865-PA"/>
    <property type="gene ID" value="RPRC007865"/>
</dbReference>
<evidence type="ECO:0000256" key="13">
    <source>
        <dbReference type="ARBA" id="ARBA00023136"/>
    </source>
</evidence>
<evidence type="ECO:0000256" key="2">
    <source>
        <dbReference type="ARBA" id="ARBA00003690"/>
    </source>
</evidence>
<dbReference type="PRINTS" id="PR00385">
    <property type="entry name" value="P450"/>
</dbReference>
<organism evidence="16 17">
    <name type="scientific">Rhodnius prolixus</name>
    <name type="common">Triatomid bug</name>
    <dbReference type="NCBI Taxonomy" id="13249"/>
    <lineage>
        <taxon>Eukaryota</taxon>
        <taxon>Metazoa</taxon>
        <taxon>Ecdysozoa</taxon>
        <taxon>Arthropoda</taxon>
        <taxon>Hexapoda</taxon>
        <taxon>Insecta</taxon>
        <taxon>Pterygota</taxon>
        <taxon>Neoptera</taxon>
        <taxon>Paraneoptera</taxon>
        <taxon>Hemiptera</taxon>
        <taxon>Heteroptera</taxon>
        <taxon>Panheteroptera</taxon>
        <taxon>Cimicomorpha</taxon>
        <taxon>Reduviidae</taxon>
        <taxon>Triatominae</taxon>
        <taxon>Rhodnius</taxon>
    </lineage>
</organism>
<dbReference type="STRING" id="13249.T1HUZ5"/>
<protein>
    <submittedName>
        <fullName evidence="16">Uncharacterized protein</fullName>
    </submittedName>
</protein>
<evidence type="ECO:0000313" key="17">
    <source>
        <dbReference type="Proteomes" id="UP000015103"/>
    </source>
</evidence>
<keyword evidence="7 14" id="KW-0479">Metal-binding</keyword>
<keyword evidence="9" id="KW-0492">Microsome</keyword>
<keyword evidence="17" id="KW-1185">Reference proteome</keyword>
<dbReference type="Gene3D" id="1.10.630.10">
    <property type="entry name" value="Cytochrome P450"/>
    <property type="match status" value="1"/>
</dbReference>
<evidence type="ECO:0000256" key="9">
    <source>
        <dbReference type="ARBA" id="ARBA00022848"/>
    </source>
</evidence>
<name>T1HUZ5_RHOPR</name>
<dbReference type="PROSITE" id="PS00086">
    <property type="entry name" value="CYTOCHROME_P450"/>
    <property type="match status" value="1"/>
</dbReference>
<dbReference type="InterPro" id="IPR017972">
    <property type="entry name" value="Cyt_P450_CS"/>
</dbReference>
<dbReference type="eggNOG" id="KOG0158">
    <property type="taxonomic scope" value="Eukaryota"/>
</dbReference>
<dbReference type="GO" id="GO:0016705">
    <property type="term" value="F:oxidoreductase activity, acting on paired donors, with incorporation or reduction of molecular oxygen"/>
    <property type="evidence" value="ECO:0007669"/>
    <property type="project" value="InterPro"/>
</dbReference>
<dbReference type="InterPro" id="IPR002401">
    <property type="entry name" value="Cyt_P450_E_grp-I"/>
</dbReference>
<dbReference type="InterPro" id="IPR036396">
    <property type="entry name" value="Cyt_P450_sf"/>
</dbReference>
<keyword evidence="10 15" id="KW-0560">Oxidoreductase</keyword>
<evidence type="ECO:0000256" key="14">
    <source>
        <dbReference type="PIRSR" id="PIRSR602401-1"/>
    </source>
</evidence>
<dbReference type="CDD" id="cd11056">
    <property type="entry name" value="CYP6-like"/>
    <property type="match status" value="1"/>
</dbReference>
<dbReference type="PANTHER" id="PTHR24292:SF84">
    <property type="entry name" value="CYTOCHROME P450 28A5-RELATED"/>
    <property type="match status" value="1"/>
</dbReference>
<comment type="similarity">
    <text evidence="5 15">Belongs to the cytochrome P450 family.</text>
</comment>
<keyword evidence="11 14" id="KW-0408">Iron</keyword>
<evidence type="ECO:0000256" key="6">
    <source>
        <dbReference type="ARBA" id="ARBA00022617"/>
    </source>
</evidence>
<dbReference type="GO" id="GO:0020037">
    <property type="term" value="F:heme binding"/>
    <property type="evidence" value="ECO:0007669"/>
    <property type="project" value="InterPro"/>
</dbReference>
<dbReference type="InterPro" id="IPR050476">
    <property type="entry name" value="Insect_CytP450_Detox"/>
</dbReference>
<proteinExistence type="inferred from homology"/>
<keyword evidence="8" id="KW-0256">Endoplasmic reticulum</keyword>
<evidence type="ECO:0000256" key="8">
    <source>
        <dbReference type="ARBA" id="ARBA00022824"/>
    </source>
</evidence>
<evidence type="ECO:0000256" key="15">
    <source>
        <dbReference type="RuleBase" id="RU000461"/>
    </source>
</evidence>
<evidence type="ECO:0000256" key="4">
    <source>
        <dbReference type="ARBA" id="ARBA00004406"/>
    </source>
</evidence>
<dbReference type="FunCoup" id="T1HUZ5">
    <property type="interactions" value="14"/>
</dbReference>
<dbReference type="EMBL" id="ACPB03002121">
    <property type="status" value="NOT_ANNOTATED_CDS"/>
    <property type="molecule type" value="Genomic_DNA"/>
</dbReference>
<feature type="binding site" description="axial binding residue" evidence="14">
    <location>
        <position position="430"/>
    </location>
    <ligand>
        <name>heme</name>
        <dbReference type="ChEBI" id="CHEBI:30413"/>
    </ligand>
    <ligandPart>
        <name>Fe</name>
        <dbReference type="ChEBI" id="CHEBI:18248"/>
    </ligandPart>
</feature>